<reference evidence="3 4" key="1">
    <citation type="submission" date="2018-05" db="EMBL/GenBank/DDBJ databases">
        <title>Draft genome sequence of Scytalidium lignicola DSM 105466, a ubiquitous saprotrophic fungus.</title>
        <authorList>
            <person name="Buettner E."/>
            <person name="Gebauer A.M."/>
            <person name="Hofrichter M."/>
            <person name="Liers C."/>
            <person name="Kellner H."/>
        </authorList>
    </citation>
    <scope>NUCLEOTIDE SEQUENCE [LARGE SCALE GENOMIC DNA]</scope>
    <source>
        <strain evidence="3 4">DSM 105466</strain>
    </source>
</reference>
<dbReference type="PROSITE" id="PS50172">
    <property type="entry name" value="BRCT"/>
    <property type="match status" value="1"/>
</dbReference>
<name>A0A3E2HAC9_SCYLI</name>
<feature type="region of interest" description="Disordered" evidence="1">
    <location>
        <begin position="1"/>
        <end position="284"/>
    </location>
</feature>
<feature type="compositionally biased region" description="Polar residues" evidence="1">
    <location>
        <begin position="1030"/>
        <end position="1048"/>
    </location>
</feature>
<feature type="region of interest" description="Disordered" evidence="1">
    <location>
        <begin position="1117"/>
        <end position="1145"/>
    </location>
</feature>
<dbReference type="GO" id="GO:0000278">
    <property type="term" value="P:mitotic cell cycle"/>
    <property type="evidence" value="ECO:0007669"/>
    <property type="project" value="TreeGrafter"/>
</dbReference>
<dbReference type="OMA" id="FTPGHNS"/>
<feature type="region of interest" description="Disordered" evidence="1">
    <location>
        <begin position="301"/>
        <end position="335"/>
    </location>
</feature>
<protein>
    <recommendedName>
        <fullName evidence="2">BRCT domain-containing protein</fullName>
    </recommendedName>
</protein>
<organism evidence="3 4">
    <name type="scientific">Scytalidium lignicola</name>
    <name type="common">Hyphomycete</name>
    <dbReference type="NCBI Taxonomy" id="5539"/>
    <lineage>
        <taxon>Eukaryota</taxon>
        <taxon>Fungi</taxon>
        <taxon>Dikarya</taxon>
        <taxon>Ascomycota</taxon>
        <taxon>Pezizomycotina</taxon>
        <taxon>Leotiomycetes</taxon>
        <taxon>Leotiomycetes incertae sedis</taxon>
        <taxon>Scytalidium</taxon>
    </lineage>
</organism>
<evidence type="ECO:0000313" key="4">
    <source>
        <dbReference type="Proteomes" id="UP000258309"/>
    </source>
</evidence>
<dbReference type="InterPro" id="IPR036420">
    <property type="entry name" value="BRCT_dom_sf"/>
</dbReference>
<feature type="non-terminal residue" evidence="3">
    <location>
        <position position="1"/>
    </location>
</feature>
<dbReference type="EMBL" id="NCSJ02000102">
    <property type="protein sequence ID" value="RFU30348.1"/>
    <property type="molecule type" value="Genomic_DNA"/>
</dbReference>
<feature type="region of interest" description="Disordered" evidence="1">
    <location>
        <begin position="623"/>
        <end position="676"/>
    </location>
</feature>
<dbReference type="PANTHER" id="PTHR14625">
    <property type="entry name" value="MICROCEPHALIN"/>
    <property type="match status" value="1"/>
</dbReference>
<keyword evidence="4" id="KW-1185">Reference proteome</keyword>
<feature type="compositionally biased region" description="Low complexity" evidence="1">
    <location>
        <begin position="25"/>
        <end position="44"/>
    </location>
</feature>
<feature type="compositionally biased region" description="Basic and acidic residues" evidence="1">
    <location>
        <begin position="531"/>
        <end position="541"/>
    </location>
</feature>
<dbReference type="InterPro" id="IPR022047">
    <property type="entry name" value="Microcephalin-like"/>
</dbReference>
<dbReference type="OrthoDB" id="2384350at2759"/>
<feature type="non-terminal residue" evidence="3">
    <location>
        <position position="1177"/>
    </location>
</feature>
<feature type="compositionally biased region" description="Basic and acidic residues" evidence="1">
    <location>
        <begin position="179"/>
        <end position="202"/>
    </location>
</feature>
<dbReference type="PANTHER" id="PTHR14625:SF3">
    <property type="entry name" value="MICROCEPHALIN"/>
    <property type="match status" value="1"/>
</dbReference>
<dbReference type="STRING" id="5539.A0A3E2HAC9"/>
<dbReference type="InterPro" id="IPR001357">
    <property type="entry name" value="BRCT_dom"/>
</dbReference>
<evidence type="ECO:0000313" key="3">
    <source>
        <dbReference type="EMBL" id="RFU30348.1"/>
    </source>
</evidence>
<dbReference type="SUPFAM" id="SSF52113">
    <property type="entry name" value="BRCT domain"/>
    <property type="match status" value="1"/>
</dbReference>
<dbReference type="AlphaFoldDB" id="A0A3E2HAC9"/>
<feature type="compositionally biased region" description="Acidic residues" evidence="1">
    <location>
        <begin position="542"/>
        <end position="554"/>
    </location>
</feature>
<gene>
    <name evidence="3" type="ORF">B7463_g5991</name>
</gene>
<feature type="compositionally biased region" description="Basic and acidic residues" evidence="1">
    <location>
        <begin position="51"/>
        <end position="69"/>
    </location>
</feature>
<dbReference type="CDD" id="cd17716">
    <property type="entry name" value="BRCT_microcephalin_rpt1"/>
    <property type="match status" value="1"/>
</dbReference>
<feature type="domain" description="BRCT" evidence="2">
    <location>
        <begin position="898"/>
        <end position="1001"/>
    </location>
</feature>
<evidence type="ECO:0000256" key="1">
    <source>
        <dbReference type="SAM" id="MobiDB-lite"/>
    </source>
</evidence>
<accession>A0A3E2HAC9</accession>
<feature type="region of interest" description="Disordered" evidence="1">
    <location>
        <begin position="1030"/>
        <end position="1055"/>
    </location>
</feature>
<proteinExistence type="predicted"/>
<sequence>MNDQSPPKRVTRSRAAAKSTDTGMKTTKVATAAAKAKLIRSTSTTKRKTRTHDADQEEETHHELVEEPLKPQPRATRGRPKKVIVVQPEPEPEPEPERVEEVVAPARATRGRVKSVAVETAPPPKPARTTRGRAKKAEDVEPPQEPPIVVEETREPPARSTRNRAAPVTKTVAPKKSVKFQDQDKENLQLVAKDTKGKEKAVETATGLRAKPVRRPVASTARATRGRAKQTEEKTEKSPLSPKKTQTQVAVSHEAASDDELATMEKTPMKPLTKTPVKPPGSIFGAAKRLDFATSISVQNAVTSPTQELKGSIMASPARRPPQSPFKESMKTSPQRLTFGDSLLRSPFKHTLLPPQAPAVSNLPLKASLMQSPARRLPSPTKVSEAGSPTRVTADASLFNATPKATTFAISRFTTPKTLPRPAGRAGLLASSTALRTSLLFQAEAENELEDSASQAPPPLQFSGRLSSIVSRDLDPALPPINSSPIPEEADGPVEEEALEDNAVEAEMEECIEVDTRDRTTTLPYSPPQHNTEDIDRRELDENPFQESDSEDELSAVTPEHASVPLSAFRISTIDLFPSPSAIPFTSMSETVRAATPRGSRVTSPAISFSSPRVSNIFGLSEKPAGEWVPTSPTKSLGAESDPAPNSPSSAVVESNSEDDTVQRQPTPIKNSFFEEEMSIRRDELAETEQSPAQTPELPLQVPALEPGFSDVEVDEEDLALAAEADEMSLIEPDEIADAAEEDTMVVETEPAPSEASQEYGDENAMPLDPALFAQPPPVAVAPPQTPIRYTPKRILTERISHTVSKIPLKPAAEDTPRRPMALGRSATVSRLPVQRSSGMLKRNNTVISYSPTKKTLVAEAQPAAEDVAMRDFGTPSRSDAQAWSTIATPARTPRPDLNMSLLKGAVVFVDVHTTEGADASGLFTELLTQMGARCVKTWNWNGNSEDGSKIGITHIVFKDGGKRTLEKARETGGVVACVGVGWVLDCERENKWLDEAPYAVDISLVPRGGHRRRKSMEPRVLANLNGQLIPASTPSRKSLSPETPNTSKVRRRDSVQWVRSPASSMEYDAAVDDQTLALSPVPVTPAPEAISAYAEEYLDGYDTPAAETPYFLHGEKLSQKTCPPPKRYGDLESPSRRTSGFLSEKKDETIMARLMAARRKSLQWAPKVGSPLAKGG</sequence>
<dbReference type="Proteomes" id="UP000258309">
    <property type="component" value="Unassembled WGS sequence"/>
</dbReference>
<evidence type="ECO:0000259" key="2">
    <source>
        <dbReference type="PROSITE" id="PS50172"/>
    </source>
</evidence>
<feature type="region of interest" description="Disordered" evidence="1">
    <location>
        <begin position="519"/>
        <end position="558"/>
    </location>
</feature>
<comment type="caution">
    <text evidence="3">The sequence shown here is derived from an EMBL/GenBank/DDBJ whole genome shotgun (WGS) entry which is preliminary data.</text>
</comment>
<feature type="compositionally biased region" description="Polar residues" evidence="1">
    <location>
        <begin position="521"/>
        <end position="530"/>
    </location>
</feature>
<dbReference type="Gene3D" id="3.40.50.10190">
    <property type="entry name" value="BRCT domain"/>
    <property type="match status" value="1"/>
</dbReference>